<keyword evidence="3" id="KW-0408">Iron</keyword>
<evidence type="ECO:0000256" key="2">
    <source>
        <dbReference type="ARBA" id="ARBA00022723"/>
    </source>
</evidence>
<dbReference type="InterPro" id="IPR039994">
    <property type="entry name" value="NO66-like"/>
</dbReference>
<dbReference type="Proteomes" id="UP000602442">
    <property type="component" value="Unassembled WGS sequence"/>
</dbReference>
<dbReference type="SMART" id="SM00558">
    <property type="entry name" value="JmjC"/>
    <property type="match status" value="1"/>
</dbReference>
<dbReference type="InterPro" id="IPR003347">
    <property type="entry name" value="JmjC_dom"/>
</dbReference>
<evidence type="ECO:0000313" key="5">
    <source>
        <dbReference type="EMBL" id="MBH5323263.1"/>
    </source>
</evidence>
<protein>
    <recommendedName>
        <fullName evidence="4">JmjC domain-containing protein</fullName>
    </recommendedName>
</protein>
<comment type="cofactor">
    <cofactor evidence="1">
        <name>Fe(2+)</name>
        <dbReference type="ChEBI" id="CHEBI:29033"/>
    </cofactor>
</comment>
<gene>
    <name evidence="5" type="ORF">I5L03_11790</name>
</gene>
<name>A0ABS0N664_9SPHN</name>
<keyword evidence="6" id="KW-1185">Reference proteome</keyword>
<feature type="domain" description="JmjC" evidence="4">
    <location>
        <begin position="95"/>
        <end position="245"/>
    </location>
</feature>
<dbReference type="Gene3D" id="2.60.120.650">
    <property type="entry name" value="Cupin"/>
    <property type="match status" value="1"/>
</dbReference>
<sequence>MQGQSTRSATKQALEMLIAPLSADEFFAEYYERKYYHNPVIHPEAADLLSMDRIDEVISDSELPPSSLSMAKSGEGLDPAEYTFESGVIDRGAVLDSYRDGATIILPQLHLADGKLYSFCLALEREFGARTQTNVYLTPPEAHGFGIHYDNHDVFVIQIAGAKQWEIYGDRDGLPFRGESFRKDHDDPGELKETFILQPGECLYVPRGTAHRAPNHGDEPSLHITVGILHQTWAEFMLEAVGEATLRIPEMRHSLPRKLFFDDGTERADHAAKFSRLMSEIAEKASFDATLAAFSGNFVKAQGPRLRGALTALSKGIDADDRLRVREHILYSFESAPAESGGAAETQIILSGSSIPLSAELAPQLRKKIAAGSFAKSEFNVSDAEELDDVIGTLVAYGLLLPE</sequence>
<evidence type="ECO:0000256" key="1">
    <source>
        <dbReference type="ARBA" id="ARBA00001954"/>
    </source>
</evidence>
<evidence type="ECO:0000259" key="4">
    <source>
        <dbReference type="PROSITE" id="PS51184"/>
    </source>
</evidence>
<evidence type="ECO:0000313" key="6">
    <source>
        <dbReference type="Proteomes" id="UP000602442"/>
    </source>
</evidence>
<proteinExistence type="predicted"/>
<dbReference type="PROSITE" id="PS51184">
    <property type="entry name" value="JMJC"/>
    <property type="match status" value="1"/>
</dbReference>
<dbReference type="PANTHER" id="PTHR13096">
    <property type="entry name" value="MINA53 MYC INDUCED NUCLEAR ANTIGEN"/>
    <property type="match status" value="1"/>
</dbReference>
<dbReference type="SUPFAM" id="SSF51197">
    <property type="entry name" value="Clavaminate synthase-like"/>
    <property type="match status" value="1"/>
</dbReference>
<dbReference type="PANTHER" id="PTHR13096:SF8">
    <property type="entry name" value="RIBOSOMAL OXYGENASE 1"/>
    <property type="match status" value="1"/>
</dbReference>
<reference evidence="5 6" key="1">
    <citation type="submission" date="2020-11" db="EMBL/GenBank/DDBJ databases">
        <title>Erythrobacter sediminis sp. nov., a marine bacterium from a tidal flat of Garorim Bay.</title>
        <authorList>
            <person name="Kim D."/>
            <person name="Yoo Y."/>
            <person name="Kim J.-J."/>
        </authorList>
    </citation>
    <scope>NUCLEOTIDE SEQUENCE [LARGE SCALE GENOMIC DNA]</scope>
    <source>
        <strain evidence="5 6">JGD-13</strain>
    </source>
</reference>
<comment type="caution">
    <text evidence="5">The sequence shown here is derived from an EMBL/GenBank/DDBJ whole genome shotgun (WGS) entry which is preliminary data.</text>
</comment>
<organism evidence="5 6">
    <name type="scientific">Aurantiacibacter sediminis</name>
    <dbReference type="NCBI Taxonomy" id="2793064"/>
    <lineage>
        <taxon>Bacteria</taxon>
        <taxon>Pseudomonadati</taxon>
        <taxon>Pseudomonadota</taxon>
        <taxon>Alphaproteobacteria</taxon>
        <taxon>Sphingomonadales</taxon>
        <taxon>Erythrobacteraceae</taxon>
        <taxon>Aurantiacibacter</taxon>
    </lineage>
</organism>
<accession>A0ABS0N664</accession>
<dbReference type="RefSeq" id="WP_197921996.1">
    <property type="nucleotide sequence ID" value="NZ_CAWPTA010000009.1"/>
</dbReference>
<dbReference type="EMBL" id="JAEANY010000004">
    <property type="protein sequence ID" value="MBH5323263.1"/>
    <property type="molecule type" value="Genomic_DNA"/>
</dbReference>
<keyword evidence="2" id="KW-0479">Metal-binding</keyword>
<dbReference type="Pfam" id="PF08007">
    <property type="entry name" value="JmjC_2"/>
    <property type="match status" value="1"/>
</dbReference>
<evidence type="ECO:0000256" key="3">
    <source>
        <dbReference type="ARBA" id="ARBA00023004"/>
    </source>
</evidence>